<dbReference type="Gene3D" id="4.10.1130.20">
    <property type="match status" value="2"/>
</dbReference>
<dbReference type="Gene3D" id="2.60.40.790">
    <property type="match status" value="1"/>
</dbReference>
<dbReference type="Pfam" id="PF04969">
    <property type="entry name" value="CS"/>
    <property type="match status" value="1"/>
</dbReference>
<reference evidence="1 2" key="1">
    <citation type="journal article" date="2015" name="Parasit. Vectors">
        <title>Draft genome of the scabies mite.</title>
        <authorList>
            <person name="Rider S.D.Jr."/>
            <person name="Morgan M.S."/>
            <person name="Arlian L.G."/>
        </authorList>
    </citation>
    <scope>NUCLEOTIDE SEQUENCE [LARGE SCALE GENOMIC DNA]</scope>
    <source>
        <strain evidence="1">Arlian Lab</strain>
    </source>
</reference>
<dbReference type="OrthoDB" id="10261079at2759"/>
<dbReference type="PROSITE" id="PS51401">
    <property type="entry name" value="CHORD"/>
    <property type="match status" value="1"/>
</dbReference>
<dbReference type="OMA" id="PEGSCTY"/>
<gene>
    <name evidence="1" type="ORF">QR98_0089550</name>
</gene>
<dbReference type="VEuPathDB" id="VectorBase:SSCA006915"/>
<dbReference type="PROSITE" id="PS51203">
    <property type="entry name" value="CS"/>
    <property type="match status" value="1"/>
</dbReference>
<proteinExistence type="predicted"/>
<dbReference type="Pfam" id="PF04968">
    <property type="entry name" value="CHORD"/>
    <property type="match status" value="2"/>
</dbReference>
<dbReference type="CDD" id="cd06466">
    <property type="entry name" value="p23_CS_SGT1_like"/>
    <property type="match status" value="1"/>
</dbReference>
<organism evidence="1 2">
    <name type="scientific">Sarcoptes scabiei</name>
    <name type="common">Itch mite</name>
    <name type="synonym">Acarus scabiei</name>
    <dbReference type="NCBI Taxonomy" id="52283"/>
    <lineage>
        <taxon>Eukaryota</taxon>
        <taxon>Metazoa</taxon>
        <taxon>Ecdysozoa</taxon>
        <taxon>Arthropoda</taxon>
        <taxon>Chelicerata</taxon>
        <taxon>Arachnida</taxon>
        <taxon>Acari</taxon>
        <taxon>Acariformes</taxon>
        <taxon>Sarcoptiformes</taxon>
        <taxon>Astigmata</taxon>
        <taxon>Psoroptidia</taxon>
        <taxon>Sarcoptoidea</taxon>
        <taxon>Sarcoptidae</taxon>
        <taxon>Sarcoptinae</taxon>
        <taxon>Sarcoptes</taxon>
    </lineage>
</organism>
<comment type="caution">
    <text evidence="1">The sequence shown here is derived from an EMBL/GenBank/DDBJ whole genome shotgun (WGS) entry which is preliminary data.</text>
</comment>
<dbReference type="EMBL" id="JXLN01015085">
    <property type="protein sequence ID" value="KPM10400.1"/>
    <property type="molecule type" value="Genomic_DNA"/>
</dbReference>
<dbReference type="InterPro" id="IPR007051">
    <property type="entry name" value="CHORD_dom"/>
</dbReference>
<dbReference type="PANTHER" id="PTHR46983">
    <property type="entry name" value="CYSTEINE AND HISTIDINE-RICH DOMAIN-CONTAINING PROTEIN 1"/>
    <property type="match status" value="1"/>
</dbReference>
<protein>
    <submittedName>
        <fullName evidence="1">Cysteine and histidine-rich domain-containing protein 1-like protein</fullName>
    </submittedName>
</protein>
<dbReference type="SUPFAM" id="SSF49764">
    <property type="entry name" value="HSP20-like chaperones"/>
    <property type="match status" value="1"/>
</dbReference>
<dbReference type="AlphaFoldDB" id="A0A132AIW4"/>
<evidence type="ECO:0000313" key="2">
    <source>
        <dbReference type="Proteomes" id="UP000616769"/>
    </source>
</evidence>
<dbReference type="InterPro" id="IPR008978">
    <property type="entry name" value="HSP20-like_chaperone"/>
</dbReference>
<dbReference type="Proteomes" id="UP000616769">
    <property type="component" value="Unassembled WGS sequence"/>
</dbReference>
<dbReference type="InterPro" id="IPR039790">
    <property type="entry name" value="CHRD1"/>
</dbReference>
<dbReference type="InterPro" id="IPR007052">
    <property type="entry name" value="CS_dom"/>
</dbReference>
<sequence length="302" mass="34971">MATEQLQCFNKTCGQMYREEENHDEACCYHPGQPVFHDGFKGWDCCERKTRDFSLFMEFKGCKKGRHSNIKPVNLPNKSEKIEIPINKIENEDMKIENSISVSELVPPQSDLLESISINESPSVATAQPPPDPITICRLCKKEKSTLDLNEICRYHRGNVIFHDTYKFWTCCRHRRFDSFEDCQKFEPCARADSHDLIAKIEIKENWFQTNDSLTIALYGLKGVRKIENKSLVKLKGGRTLSVSFVDRNELIVFEKTWNLYDYVIGEKSSVQINPSNVQITLIKSRPKIHWPSIEQSKDTNN</sequence>
<evidence type="ECO:0000313" key="1">
    <source>
        <dbReference type="EMBL" id="KPM10400.1"/>
    </source>
</evidence>
<dbReference type="PANTHER" id="PTHR46983:SF3">
    <property type="entry name" value="CHPADIPLOID STATE MAINTENANCE PROTEIN CHPA"/>
    <property type="match status" value="1"/>
</dbReference>
<accession>A0A132AIW4</accession>
<name>A0A132AIW4_SARSC</name>